<dbReference type="Proteomes" id="UP000245207">
    <property type="component" value="Unassembled WGS sequence"/>
</dbReference>
<dbReference type="CDD" id="cd18113">
    <property type="entry name" value="ATP-synt_F1_alpha_C"/>
    <property type="match status" value="1"/>
</dbReference>
<organism evidence="2 3">
    <name type="scientific">Artemisia annua</name>
    <name type="common">Sweet wormwood</name>
    <dbReference type="NCBI Taxonomy" id="35608"/>
    <lineage>
        <taxon>Eukaryota</taxon>
        <taxon>Viridiplantae</taxon>
        <taxon>Streptophyta</taxon>
        <taxon>Embryophyta</taxon>
        <taxon>Tracheophyta</taxon>
        <taxon>Spermatophyta</taxon>
        <taxon>Magnoliopsida</taxon>
        <taxon>eudicotyledons</taxon>
        <taxon>Gunneridae</taxon>
        <taxon>Pentapetalae</taxon>
        <taxon>asterids</taxon>
        <taxon>campanulids</taxon>
        <taxon>Asterales</taxon>
        <taxon>Asteraceae</taxon>
        <taxon>Asteroideae</taxon>
        <taxon>Anthemideae</taxon>
        <taxon>Artemisiinae</taxon>
        <taxon>Artemisia</taxon>
    </lineage>
</organism>
<keyword evidence="3" id="KW-1185">Reference proteome</keyword>
<accession>A0A2U1NR09</accession>
<dbReference type="InterPro" id="IPR000793">
    <property type="entry name" value="ATP_synth_asu_C"/>
</dbReference>
<reference evidence="2 3" key="1">
    <citation type="journal article" date="2018" name="Mol. Plant">
        <title>The genome of Artemisia annua provides insight into the evolution of Asteraceae family and artemisinin biosynthesis.</title>
        <authorList>
            <person name="Shen Q."/>
            <person name="Zhang L."/>
            <person name="Liao Z."/>
            <person name="Wang S."/>
            <person name="Yan T."/>
            <person name="Shi P."/>
            <person name="Liu M."/>
            <person name="Fu X."/>
            <person name="Pan Q."/>
            <person name="Wang Y."/>
            <person name="Lv Z."/>
            <person name="Lu X."/>
            <person name="Zhang F."/>
            <person name="Jiang W."/>
            <person name="Ma Y."/>
            <person name="Chen M."/>
            <person name="Hao X."/>
            <person name="Li L."/>
            <person name="Tang Y."/>
            <person name="Lv G."/>
            <person name="Zhou Y."/>
            <person name="Sun X."/>
            <person name="Brodelius P.E."/>
            <person name="Rose J.K.C."/>
            <person name="Tang K."/>
        </authorList>
    </citation>
    <scope>NUCLEOTIDE SEQUENCE [LARGE SCALE GENOMIC DNA]</scope>
    <source>
        <strain evidence="3">cv. Huhao1</strain>
        <tissue evidence="2">Leaf</tissue>
    </source>
</reference>
<dbReference type="OrthoDB" id="9805536at2759"/>
<feature type="domain" description="ATP synthase alpha subunit C-terminal" evidence="1">
    <location>
        <begin position="387"/>
        <end position="447"/>
    </location>
</feature>
<comment type="caution">
    <text evidence="2">The sequence shown here is derived from an EMBL/GenBank/DDBJ whole genome shotgun (WGS) entry which is preliminary data.</text>
</comment>
<dbReference type="GO" id="GO:0005524">
    <property type="term" value="F:ATP binding"/>
    <property type="evidence" value="ECO:0007669"/>
    <property type="project" value="TreeGrafter"/>
</dbReference>
<dbReference type="Pfam" id="PF00306">
    <property type="entry name" value="ATP-synt_ab_C"/>
    <property type="match status" value="1"/>
</dbReference>
<dbReference type="GO" id="GO:0043531">
    <property type="term" value="F:ADP binding"/>
    <property type="evidence" value="ECO:0007669"/>
    <property type="project" value="TreeGrafter"/>
</dbReference>
<dbReference type="Gene3D" id="1.20.150.20">
    <property type="entry name" value="ATP synthase alpha/beta chain, C-terminal domain"/>
    <property type="match status" value="1"/>
</dbReference>
<sequence length="457" mass="51094">MIWGHHFRGSCSGVDLLMIKRRISFWQGAYTLSDIREETPTGGILYTHHIIKHRAEEMQEMNKLLNKYKHICQIAAMLESIMLNCSSDESHRPITTLGNTSRTLLFQSQHSKNRGNTRCAYTGRRVATDTPGNNAGGKDSLWNVQRSIAKGSPGKSGASNVLPVEAGFGVSVNQDMRVLTMLLEYKLPKGKAMNLLIKQQPMTVSCHPTLAKPRILGTLNFIDLAYALVSIPSVLSQCIRPVPLQLSDTFFVIIFQAHSCIDKTLSSYSALDRTPRMILLEQVQTEKICRLLYYLLLANNNGMLQCALNTFVNRSKDLDVQLTKSNLRIEETKSQLKKMNINIAEDVGNLQNVLGEQECFLEHEIVAEKEHVIQEGLSVSRVGSAAQLKTMKQVCGSSKLELAQYREVAALAQFRSDMDAATQTLLNRGARLTEVPKQPQYALFTIELTPQMEVVVL</sequence>
<dbReference type="InterPro" id="IPR038376">
    <property type="entry name" value="ATP_synth_asu_C_sf"/>
</dbReference>
<evidence type="ECO:0000259" key="1">
    <source>
        <dbReference type="Pfam" id="PF00306"/>
    </source>
</evidence>
<protein>
    <submittedName>
        <fullName evidence="2">AtpA, mitochondrion</fullName>
    </submittedName>
</protein>
<dbReference type="PANTHER" id="PTHR48082:SF2">
    <property type="entry name" value="ATP SYNTHASE SUBUNIT ALPHA, MITOCHONDRIAL"/>
    <property type="match status" value="1"/>
</dbReference>
<gene>
    <name evidence="2" type="ORF">CTI12_AA239250</name>
</gene>
<evidence type="ECO:0000313" key="3">
    <source>
        <dbReference type="Proteomes" id="UP000245207"/>
    </source>
</evidence>
<dbReference type="PANTHER" id="PTHR48082">
    <property type="entry name" value="ATP SYNTHASE SUBUNIT ALPHA, MITOCHONDRIAL"/>
    <property type="match status" value="1"/>
</dbReference>
<dbReference type="GO" id="GO:0046933">
    <property type="term" value="F:proton-transporting ATP synthase activity, rotational mechanism"/>
    <property type="evidence" value="ECO:0007669"/>
    <property type="project" value="InterPro"/>
</dbReference>
<name>A0A2U1NR09_ARTAN</name>
<evidence type="ECO:0000313" key="2">
    <source>
        <dbReference type="EMBL" id="PWA75943.1"/>
    </source>
</evidence>
<dbReference type="GO" id="GO:0045259">
    <property type="term" value="C:proton-transporting ATP synthase complex"/>
    <property type="evidence" value="ECO:0007669"/>
    <property type="project" value="InterPro"/>
</dbReference>
<dbReference type="STRING" id="35608.A0A2U1NR09"/>
<dbReference type="EMBL" id="PKPP01002332">
    <property type="protein sequence ID" value="PWA75943.1"/>
    <property type="molecule type" value="Genomic_DNA"/>
</dbReference>
<dbReference type="InterPro" id="IPR005294">
    <property type="entry name" value="ATP_synth_F1_asu"/>
</dbReference>
<proteinExistence type="predicted"/>
<dbReference type="AlphaFoldDB" id="A0A2U1NR09"/>
<dbReference type="SUPFAM" id="SSF47917">
    <property type="entry name" value="C-terminal domain of alpha and beta subunits of F1 ATP synthase"/>
    <property type="match status" value="1"/>
</dbReference>